<dbReference type="PROSITE" id="PS00610">
    <property type="entry name" value="NA_NEUROTRAN_SYMP_1"/>
    <property type="match status" value="1"/>
</dbReference>
<dbReference type="EMBL" id="GGMS01014079">
    <property type="protein sequence ID" value="MBY83282.1"/>
    <property type="molecule type" value="Transcribed_RNA"/>
</dbReference>
<dbReference type="PANTHER" id="PTHR11616:SF236">
    <property type="entry name" value="TRANSPORTER"/>
    <property type="match status" value="1"/>
</dbReference>
<comment type="similarity">
    <text evidence="2 9">Belongs to the sodium:neurotransmitter symporter (SNF) (TC 2.A.22) family.</text>
</comment>
<feature type="transmembrane region" description="Helical" evidence="11">
    <location>
        <begin position="447"/>
        <end position="470"/>
    </location>
</feature>
<keyword evidence="13" id="KW-1185">Reference proteome</keyword>
<evidence type="ECO:0000256" key="11">
    <source>
        <dbReference type="SAM" id="Phobius"/>
    </source>
</evidence>
<evidence type="ECO:0000256" key="9">
    <source>
        <dbReference type="RuleBase" id="RU003732"/>
    </source>
</evidence>
<dbReference type="PRINTS" id="PR00176">
    <property type="entry name" value="NANEUSMPORT"/>
</dbReference>
<evidence type="ECO:0000256" key="4">
    <source>
        <dbReference type="ARBA" id="ARBA00022692"/>
    </source>
</evidence>
<dbReference type="RefSeq" id="XP_025417908.1">
    <property type="nucleotide sequence ID" value="XM_025562123.1"/>
</dbReference>
<feature type="transmembrane region" description="Helical" evidence="11">
    <location>
        <begin position="210"/>
        <end position="231"/>
    </location>
</feature>
<proteinExistence type="inferred from homology"/>
<dbReference type="GO" id="GO:0005886">
    <property type="term" value="C:plasma membrane"/>
    <property type="evidence" value="ECO:0007669"/>
    <property type="project" value="TreeGrafter"/>
</dbReference>
<keyword evidence="8" id="KW-0915">Sodium</keyword>
<feature type="transmembrane region" description="Helical" evidence="11">
    <location>
        <begin position="728"/>
        <end position="753"/>
    </location>
</feature>
<keyword evidence="8" id="KW-0479">Metal-binding</keyword>
<feature type="region of interest" description="Disordered" evidence="10">
    <location>
        <begin position="100"/>
        <end position="177"/>
    </location>
</feature>
<feature type="transmembrane region" description="Helical" evidence="11">
    <location>
        <begin position="328"/>
        <end position="349"/>
    </location>
</feature>
<feature type="transmembrane region" description="Helical" evidence="11">
    <location>
        <begin position="569"/>
        <end position="597"/>
    </location>
</feature>
<dbReference type="InterPro" id="IPR037272">
    <property type="entry name" value="SNS_sf"/>
</dbReference>
<keyword evidence="3 9" id="KW-0813">Transport</keyword>
<dbReference type="PANTHER" id="PTHR11616">
    <property type="entry name" value="SODIUM/CHLORIDE DEPENDENT TRANSPORTER"/>
    <property type="match status" value="1"/>
</dbReference>
<dbReference type="AlphaFoldDB" id="A0A2S2R1Q3"/>
<evidence type="ECO:0000313" key="14">
    <source>
        <dbReference type="RefSeq" id="XP_025417908.1"/>
    </source>
</evidence>
<keyword evidence="7 11" id="KW-0472">Membrane</keyword>
<evidence type="ECO:0000256" key="8">
    <source>
        <dbReference type="PIRSR" id="PIRSR600175-1"/>
    </source>
</evidence>
<evidence type="ECO:0000256" key="7">
    <source>
        <dbReference type="ARBA" id="ARBA00023136"/>
    </source>
</evidence>
<protein>
    <recommendedName>
        <fullName evidence="9">Transporter</fullName>
    </recommendedName>
</protein>
<evidence type="ECO:0000313" key="13">
    <source>
        <dbReference type="Proteomes" id="UP000694846"/>
    </source>
</evidence>
<feature type="transmembrane region" description="Helical" evidence="11">
    <location>
        <begin position="685"/>
        <end position="708"/>
    </location>
</feature>
<dbReference type="GO" id="GO:0046872">
    <property type="term" value="F:metal ion binding"/>
    <property type="evidence" value="ECO:0007669"/>
    <property type="project" value="UniProtKB-KW"/>
</dbReference>
<dbReference type="GO" id="GO:0015179">
    <property type="term" value="F:L-amino acid transmembrane transporter activity"/>
    <property type="evidence" value="ECO:0007669"/>
    <property type="project" value="TreeGrafter"/>
</dbReference>
<evidence type="ECO:0000256" key="10">
    <source>
        <dbReference type="SAM" id="MobiDB-lite"/>
    </source>
</evidence>
<gene>
    <name evidence="12" type="primary">Slc6a20b_1</name>
    <name evidence="14" type="synonym">LOC112688771</name>
    <name evidence="12" type="ORF">g.114537</name>
</gene>
<reference evidence="14" key="2">
    <citation type="submission" date="2025-04" db="UniProtKB">
        <authorList>
            <consortium name="RefSeq"/>
        </authorList>
    </citation>
    <scope>IDENTIFICATION</scope>
    <source>
        <tissue evidence="14">Whole body</tissue>
    </source>
</reference>
<feature type="binding site" evidence="8">
    <location>
        <position position="426"/>
    </location>
    <ligand>
        <name>Na(+)</name>
        <dbReference type="ChEBI" id="CHEBI:29101"/>
        <label>1</label>
    </ligand>
</feature>
<dbReference type="OrthoDB" id="6581954at2759"/>
<evidence type="ECO:0000256" key="3">
    <source>
        <dbReference type="ARBA" id="ARBA00022448"/>
    </source>
</evidence>
<evidence type="ECO:0000256" key="6">
    <source>
        <dbReference type="ARBA" id="ARBA00022989"/>
    </source>
</evidence>
<organism evidence="12">
    <name type="scientific">Sipha flava</name>
    <name type="common">yellow sugarcane aphid</name>
    <dbReference type="NCBI Taxonomy" id="143950"/>
    <lineage>
        <taxon>Eukaryota</taxon>
        <taxon>Metazoa</taxon>
        <taxon>Ecdysozoa</taxon>
        <taxon>Arthropoda</taxon>
        <taxon>Hexapoda</taxon>
        <taxon>Insecta</taxon>
        <taxon>Pterygota</taxon>
        <taxon>Neoptera</taxon>
        <taxon>Paraneoptera</taxon>
        <taxon>Hemiptera</taxon>
        <taxon>Sternorrhyncha</taxon>
        <taxon>Aphidomorpha</taxon>
        <taxon>Aphidoidea</taxon>
        <taxon>Aphididae</taxon>
        <taxon>Sipha</taxon>
    </lineage>
</organism>
<dbReference type="Pfam" id="PF00209">
    <property type="entry name" value="SNF"/>
    <property type="match status" value="1"/>
</dbReference>
<evidence type="ECO:0000256" key="2">
    <source>
        <dbReference type="ARBA" id="ARBA00006459"/>
    </source>
</evidence>
<name>A0A2S2R1Q3_9HEMI</name>
<reference evidence="12" key="1">
    <citation type="submission" date="2018-04" db="EMBL/GenBank/DDBJ databases">
        <title>Transcriptome assembly of Sipha flava.</title>
        <authorList>
            <person name="Scully E.D."/>
            <person name="Geib S.M."/>
            <person name="Palmer N.A."/>
            <person name="Koch K."/>
            <person name="Bradshaw J."/>
            <person name="Heng-Moss T."/>
            <person name="Sarath G."/>
        </authorList>
    </citation>
    <scope>NUCLEOTIDE SEQUENCE</scope>
</reference>
<feature type="transmembrane region" description="Helical" evidence="11">
    <location>
        <begin position="252"/>
        <end position="274"/>
    </location>
</feature>
<dbReference type="GO" id="GO:0015187">
    <property type="term" value="F:glycine transmembrane transporter activity"/>
    <property type="evidence" value="ECO:0007669"/>
    <property type="project" value="TreeGrafter"/>
</dbReference>
<keyword evidence="5 9" id="KW-0769">Symport</keyword>
<feature type="transmembrane region" description="Helical" evidence="11">
    <location>
        <begin position="410"/>
        <end position="435"/>
    </location>
</feature>
<feature type="transmembrane region" description="Helical" evidence="11">
    <location>
        <begin position="641"/>
        <end position="664"/>
    </location>
</feature>
<evidence type="ECO:0000256" key="5">
    <source>
        <dbReference type="ARBA" id="ARBA00022847"/>
    </source>
</evidence>
<dbReference type="PROSITE" id="PS50267">
    <property type="entry name" value="NA_NEUROTRAN_SYMP_3"/>
    <property type="match status" value="1"/>
</dbReference>
<feature type="transmembrane region" description="Helical" evidence="11">
    <location>
        <begin position="609"/>
        <end position="635"/>
    </location>
</feature>
<keyword evidence="4 9" id="KW-0812">Transmembrane</keyword>
<dbReference type="SUPFAM" id="SSF161070">
    <property type="entry name" value="SNF-like"/>
    <property type="match status" value="1"/>
</dbReference>
<keyword evidence="6 11" id="KW-1133">Transmembrane helix</keyword>
<evidence type="ECO:0000256" key="1">
    <source>
        <dbReference type="ARBA" id="ARBA00004141"/>
    </source>
</evidence>
<dbReference type="InterPro" id="IPR000175">
    <property type="entry name" value="Na/ntran_symport"/>
</dbReference>
<evidence type="ECO:0000313" key="12">
    <source>
        <dbReference type="EMBL" id="MBY83282.1"/>
    </source>
</evidence>
<dbReference type="GO" id="GO:0005283">
    <property type="term" value="F:amino acid:sodium symporter activity"/>
    <property type="evidence" value="ECO:0007669"/>
    <property type="project" value="TreeGrafter"/>
</dbReference>
<accession>A0A2S2R1Q3</accession>
<comment type="subcellular location">
    <subcellularLocation>
        <location evidence="1">Membrane</location>
        <topology evidence="1">Multi-pass membrane protein</topology>
    </subcellularLocation>
</comment>
<dbReference type="Proteomes" id="UP000694846">
    <property type="component" value="Unplaced"/>
</dbReference>
<feature type="binding site" evidence="8">
    <location>
        <position position="189"/>
    </location>
    <ligand>
        <name>Na(+)</name>
        <dbReference type="ChEBI" id="CHEBI:29101"/>
        <label>1</label>
    </ligand>
</feature>
<feature type="transmembrane region" description="Helical" evidence="11">
    <location>
        <begin position="541"/>
        <end position="563"/>
    </location>
</feature>
<sequence length="837" mass="93909">MSASCRKTFRWHRARSAPAAEMRTRDDAQQCSATIFNVRGTGVPSAGVPHAHALNTRPHRRTTLTLVCACTETRTHRYDTVSLHPSLRRDVDFSAHHVTVTRGRSPRASSTHVCARSSPHASSMAPRDNQELVPLTDGCGRANDDEPVADGGRRQKKTAAACSDNAKGQPRAPTTNDTKTSVLACRQIVGLGTLWRFPYVCLKYGGGTFLIPYMIVMCLVGYPLLIMEIGIGQKLRHNSITIWTTINPQLGGIGLVMCLVTVAMACYYSTIMAWGTKYMIDMNKFPDLWPSNGQPPIDPKRSQLFWHKSVLNITNSMDESSDMQADQAFSLFFTWLSIAIMLAATWITCKNKYINAIINILNSIFQCLPFFVKIMICVTPPFLFLVLYIVESGYGYISFLYMTSIKLKDLLVLPIWVDAVIQVFCSLGLLHGSWISFGSSSKRKSNFLLTATVVVSFSFILVFIWTWFIISTIIPNVLQDIKTCVIGSAYKWDNSKGMPAYVFYSNSYDALIASRKLDDTLMNFDVQECNMENQFKLASNGVGLIFIALGEFTTTFSFGNIIGYNLTKIVINIPLILILTFGTAWLVHLLSWFIWALAEVECLKKVSKFCISCMLCAICCVCGLVFTTRTGVYWLSLYNEIFINSCLTVLALCEVLIIVFIYGYKQFLLDIYDMTGHTIGRLSILIWRHVTPILLILTFSSILTVGVLDGFRYEVWTHRSNFLTKTRYPYWAQLIVWVITAICLLLILAFCMVDSRQNLSSKCLESLTKVKKATSGYIKRSDTGLAGKSIVTEIDFDDCPDSENDETLDASLAQGPVRMYKIEVLDSWKSARGQVYL</sequence>
<dbReference type="GO" id="GO:0089718">
    <property type="term" value="P:amino acid import across plasma membrane"/>
    <property type="evidence" value="ECO:0007669"/>
    <property type="project" value="TreeGrafter"/>
</dbReference>